<evidence type="ECO:0000256" key="5">
    <source>
        <dbReference type="ARBA" id="ARBA00022900"/>
    </source>
</evidence>
<dbReference type="InterPro" id="IPR013694">
    <property type="entry name" value="VIT"/>
</dbReference>
<keyword evidence="4 8" id="KW-0732">Signal</keyword>
<dbReference type="GO" id="GO:0004867">
    <property type="term" value="F:serine-type endopeptidase inhibitor activity"/>
    <property type="evidence" value="ECO:0007669"/>
    <property type="project" value="UniProtKB-KW"/>
</dbReference>
<gene>
    <name evidence="11" type="ORF">pdam_00002450</name>
</gene>
<evidence type="ECO:0000256" key="1">
    <source>
        <dbReference type="ARBA" id="ARBA00004613"/>
    </source>
</evidence>
<feature type="signal peptide" evidence="8">
    <location>
        <begin position="1"/>
        <end position="17"/>
    </location>
</feature>
<proteinExistence type="inferred from homology"/>
<keyword evidence="5" id="KW-0722">Serine protease inhibitor</keyword>
<protein>
    <recommendedName>
        <fullName evidence="13">Inter-alpha-trypsin inhibitor heavy chain H4</fullName>
    </recommendedName>
</protein>
<dbReference type="SMART" id="SM00327">
    <property type="entry name" value="VWA"/>
    <property type="match status" value="1"/>
</dbReference>
<comment type="caution">
    <text evidence="11">The sequence shown here is derived from an EMBL/GenBank/DDBJ whole genome shotgun (WGS) entry which is preliminary data.</text>
</comment>
<accession>A0A3M6USP9</accession>
<dbReference type="GO" id="GO:0005576">
    <property type="term" value="C:extracellular region"/>
    <property type="evidence" value="ECO:0007669"/>
    <property type="project" value="UniProtKB-SubCell"/>
</dbReference>
<reference evidence="11 12" key="1">
    <citation type="journal article" date="2018" name="Sci. Rep.">
        <title>Comparative analysis of the Pocillopora damicornis genome highlights role of immune system in coral evolution.</title>
        <authorList>
            <person name="Cunning R."/>
            <person name="Bay R.A."/>
            <person name="Gillette P."/>
            <person name="Baker A.C."/>
            <person name="Traylor-Knowles N."/>
        </authorList>
    </citation>
    <scope>NUCLEOTIDE SEQUENCE [LARGE SCALE GENOMIC DNA]</scope>
    <source>
        <strain evidence="11">RSMAS</strain>
        <tissue evidence="11">Whole animal</tissue>
    </source>
</reference>
<dbReference type="InterPro" id="IPR050934">
    <property type="entry name" value="ITIH"/>
</dbReference>
<evidence type="ECO:0000256" key="6">
    <source>
        <dbReference type="ARBA" id="ARBA00023180"/>
    </source>
</evidence>
<dbReference type="AlphaFoldDB" id="A0A3M6USP9"/>
<feature type="region of interest" description="Disordered" evidence="7">
    <location>
        <begin position="216"/>
        <end position="247"/>
    </location>
</feature>
<evidence type="ECO:0000259" key="9">
    <source>
        <dbReference type="PROSITE" id="PS50234"/>
    </source>
</evidence>
<feature type="chain" id="PRO_5018088198" description="Inter-alpha-trypsin inhibitor heavy chain H4" evidence="8">
    <location>
        <begin position="18"/>
        <end position="680"/>
    </location>
</feature>
<feature type="compositionally biased region" description="Polar residues" evidence="7">
    <location>
        <begin position="222"/>
        <end position="240"/>
    </location>
</feature>
<dbReference type="Proteomes" id="UP000275408">
    <property type="component" value="Unassembled WGS sequence"/>
</dbReference>
<evidence type="ECO:0000256" key="3">
    <source>
        <dbReference type="ARBA" id="ARBA00022525"/>
    </source>
</evidence>
<dbReference type="OMA" id="QEFRTTC"/>
<evidence type="ECO:0000313" key="11">
    <source>
        <dbReference type="EMBL" id="RMX56594.1"/>
    </source>
</evidence>
<name>A0A3M6USP9_POCDA</name>
<keyword evidence="12" id="KW-1185">Reference proteome</keyword>
<dbReference type="FunFam" id="3.40.50.410:FF:000013">
    <property type="entry name" value="inter-alpha-trypsin inhibitor heavy chain H2"/>
    <property type="match status" value="1"/>
</dbReference>
<evidence type="ECO:0000256" key="4">
    <source>
        <dbReference type="ARBA" id="ARBA00022729"/>
    </source>
</evidence>
<feature type="domain" description="VIT" evidence="10">
    <location>
        <begin position="29"/>
        <end position="163"/>
    </location>
</feature>
<dbReference type="PANTHER" id="PTHR10338:SF108">
    <property type="entry name" value="INTER-ALPHA-TRYPSIN INHIBITOR HEAVY CHAIN H4-LIKE PROTEIN"/>
    <property type="match status" value="1"/>
</dbReference>
<comment type="subcellular location">
    <subcellularLocation>
        <location evidence="1">Secreted</location>
    </subcellularLocation>
</comment>
<sequence length="680" mass="75470">MTLYIVFLGVLLGLVQNSNTKVFTADLDKRLNRERRDIHNAELIPLSLLITSKISSRFANTLVTSKLQNKSPNNREAKFVVHLPETAFISNFSMVVNGKHFIARVKEKNVAKTEYEKAKNNNLNTGLVSSTKSQQALRGMDVFEIAINIAPNSTAVFHLNYQQLLIRRKGFYEETISIRPKQIVPVLNVNVDIEEPQDLSLVEVMKIRKDPSDVLEKGNPSAVVTQTSPTSARITYSPSETEQRQHGNAGVDGDFIIRYNVHHKNNAGVIQVLDSFFVQYFSPSGLNPLPKNVVFVIDISGSMEGQKIEQTRQAMLAILDQLRADDSFNIVLFNGDTVKWRPSTSLATSDNIQAGKNFVEQNVNAGGSTNINEALLLALNLLGDIARQGDSFAASNFPIVLFLTDGEPTEGVVDGQQIRANILKANTLKASIFSLGFGFNLNMNLLTALSAENGGKARRIYLAKDAASQLEGFFDEISTPLLVRVRFEYPQDMVDNTQVTATEFSQYNDGSELVVSGKLKEGLSDSRLMPVNIRGISSIKPVFYTLTHTLQNLTVSPDEVLVKDFPERLWAYMKIKELLLDLLITENLEEKARLKSEALNISLKYNFVTPLTSFVVVESDSFLKDENSHVQGGSVFNGKGVNSYDLRASAACKPPSVELLIFVMTLFLVRYSFVSLHCIA</sequence>
<dbReference type="Gene3D" id="3.40.50.410">
    <property type="entry name" value="von Willebrand factor, type A domain"/>
    <property type="match status" value="1"/>
</dbReference>
<dbReference type="PROSITE" id="PS51468">
    <property type="entry name" value="VIT"/>
    <property type="match status" value="1"/>
</dbReference>
<evidence type="ECO:0000256" key="7">
    <source>
        <dbReference type="SAM" id="MobiDB-lite"/>
    </source>
</evidence>
<dbReference type="PROSITE" id="PS50234">
    <property type="entry name" value="VWFA"/>
    <property type="match status" value="1"/>
</dbReference>
<organism evidence="11 12">
    <name type="scientific">Pocillopora damicornis</name>
    <name type="common">Cauliflower coral</name>
    <name type="synonym">Millepora damicornis</name>
    <dbReference type="NCBI Taxonomy" id="46731"/>
    <lineage>
        <taxon>Eukaryota</taxon>
        <taxon>Metazoa</taxon>
        <taxon>Cnidaria</taxon>
        <taxon>Anthozoa</taxon>
        <taxon>Hexacorallia</taxon>
        <taxon>Scleractinia</taxon>
        <taxon>Astrocoeniina</taxon>
        <taxon>Pocilloporidae</taxon>
        <taxon>Pocillopora</taxon>
    </lineage>
</organism>
<dbReference type="OrthoDB" id="299997at2759"/>
<dbReference type="SMART" id="SM00609">
    <property type="entry name" value="VIT"/>
    <property type="match status" value="1"/>
</dbReference>
<keyword evidence="5" id="KW-0646">Protease inhibitor</keyword>
<feature type="domain" description="VWFA" evidence="9">
    <location>
        <begin position="292"/>
        <end position="477"/>
    </location>
</feature>
<keyword evidence="3" id="KW-0964">Secreted</keyword>
<evidence type="ECO:0000256" key="2">
    <source>
        <dbReference type="ARBA" id="ARBA00010158"/>
    </source>
</evidence>
<evidence type="ECO:0008006" key="13">
    <source>
        <dbReference type="Google" id="ProtNLM"/>
    </source>
</evidence>
<dbReference type="Pfam" id="PF00092">
    <property type="entry name" value="VWA"/>
    <property type="match status" value="1"/>
</dbReference>
<dbReference type="InterPro" id="IPR036465">
    <property type="entry name" value="vWFA_dom_sf"/>
</dbReference>
<dbReference type="PANTHER" id="PTHR10338">
    <property type="entry name" value="INTER-ALPHA-TRYPSIN INHIBITOR HEAVY CHAIN FAMILY MEMBER"/>
    <property type="match status" value="1"/>
</dbReference>
<evidence type="ECO:0000256" key="8">
    <source>
        <dbReference type="SAM" id="SignalP"/>
    </source>
</evidence>
<dbReference type="EMBL" id="RCHS01000826">
    <property type="protein sequence ID" value="RMX56594.1"/>
    <property type="molecule type" value="Genomic_DNA"/>
</dbReference>
<keyword evidence="6" id="KW-0325">Glycoprotein</keyword>
<dbReference type="STRING" id="46731.A0A3M6USP9"/>
<evidence type="ECO:0000313" key="12">
    <source>
        <dbReference type="Proteomes" id="UP000275408"/>
    </source>
</evidence>
<evidence type="ECO:0000259" key="10">
    <source>
        <dbReference type="PROSITE" id="PS51468"/>
    </source>
</evidence>
<dbReference type="SUPFAM" id="SSF53300">
    <property type="entry name" value="vWA-like"/>
    <property type="match status" value="1"/>
</dbReference>
<dbReference type="Pfam" id="PF08487">
    <property type="entry name" value="VIT"/>
    <property type="match status" value="1"/>
</dbReference>
<comment type="similarity">
    <text evidence="2">Belongs to the ITIH family.</text>
</comment>
<dbReference type="InterPro" id="IPR002035">
    <property type="entry name" value="VWF_A"/>
</dbReference>